<proteinExistence type="predicted"/>
<keyword evidence="1" id="KW-0812">Transmembrane</keyword>
<reference evidence="2" key="2">
    <citation type="submission" date="2021-09" db="EMBL/GenBank/DDBJ databases">
        <authorList>
            <person name="Gilroy R."/>
        </authorList>
    </citation>
    <scope>NUCLEOTIDE SEQUENCE</scope>
    <source>
        <strain evidence="2">CHK171-7178</strain>
    </source>
</reference>
<feature type="transmembrane region" description="Helical" evidence="1">
    <location>
        <begin position="65"/>
        <end position="82"/>
    </location>
</feature>
<reference evidence="2" key="1">
    <citation type="journal article" date="2021" name="PeerJ">
        <title>Extensive microbial diversity within the chicken gut microbiome revealed by metagenomics and culture.</title>
        <authorList>
            <person name="Gilroy R."/>
            <person name="Ravi A."/>
            <person name="Getino M."/>
            <person name="Pursley I."/>
            <person name="Horton D.L."/>
            <person name="Alikhan N.F."/>
            <person name="Baker D."/>
            <person name="Gharbi K."/>
            <person name="Hall N."/>
            <person name="Watson M."/>
            <person name="Adriaenssens E.M."/>
            <person name="Foster-Nyarko E."/>
            <person name="Jarju S."/>
            <person name="Secka A."/>
            <person name="Antonio M."/>
            <person name="Oren A."/>
            <person name="Chaudhuri R.R."/>
            <person name="La Ragione R."/>
            <person name="Hildebrand F."/>
            <person name="Pallen M.J."/>
        </authorList>
    </citation>
    <scope>NUCLEOTIDE SEQUENCE</scope>
    <source>
        <strain evidence="2">CHK171-7178</strain>
    </source>
</reference>
<evidence type="ECO:0000313" key="2">
    <source>
        <dbReference type="EMBL" id="HJF33130.1"/>
    </source>
</evidence>
<keyword evidence="1" id="KW-0472">Membrane</keyword>
<evidence type="ECO:0000313" key="3">
    <source>
        <dbReference type="Proteomes" id="UP000698173"/>
    </source>
</evidence>
<dbReference type="AlphaFoldDB" id="A0A921KDX7"/>
<dbReference type="InterPro" id="IPR018719">
    <property type="entry name" value="DUF2243_membrane"/>
</dbReference>
<feature type="transmembrane region" description="Helical" evidence="1">
    <location>
        <begin position="94"/>
        <end position="114"/>
    </location>
</feature>
<feature type="transmembrane region" description="Helical" evidence="1">
    <location>
        <begin position="21"/>
        <end position="45"/>
    </location>
</feature>
<sequence>MKTLQNKQAYSTNKVTFARRNLWSGILFGLGFVAFLDETLFHQLLHWHKFYDKSTVAVGLVSDGLFHAFSWFATVGGLFLLADLRRHHALWHKMWWGGKLLGAGIFQLYDGTIQHKIMRIHQIRYNVDILPYDLVWNITAAIMIGAGIALIIQAKSDQRKGKGAFSHAS</sequence>
<evidence type="ECO:0000256" key="1">
    <source>
        <dbReference type="SAM" id="Phobius"/>
    </source>
</evidence>
<dbReference type="Pfam" id="PF10002">
    <property type="entry name" value="DUF2243"/>
    <property type="match status" value="1"/>
</dbReference>
<name>A0A921KDX7_SPOPS</name>
<gene>
    <name evidence="2" type="ORF">K8V56_15325</name>
</gene>
<dbReference type="EMBL" id="DYWT01000244">
    <property type="protein sequence ID" value="HJF33130.1"/>
    <property type="molecule type" value="Genomic_DNA"/>
</dbReference>
<accession>A0A921KDX7</accession>
<protein>
    <submittedName>
        <fullName evidence="2">DUF2243 domain-containing protein</fullName>
    </submittedName>
</protein>
<comment type="caution">
    <text evidence="2">The sequence shown here is derived from an EMBL/GenBank/DDBJ whole genome shotgun (WGS) entry which is preliminary data.</text>
</comment>
<dbReference type="Proteomes" id="UP000698173">
    <property type="component" value="Unassembled WGS sequence"/>
</dbReference>
<feature type="transmembrane region" description="Helical" evidence="1">
    <location>
        <begin position="134"/>
        <end position="152"/>
    </location>
</feature>
<organism evidence="2 3">
    <name type="scientific">Sporosarcina psychrophila</name>
    <name type="common">Bacillus psychrophilus</name>
    <dbReference type="NCBI Taxonomy" id="1476"/>
    <lineage>
        <taxon>Bacteria</taxon>
        <taxon>Bacillati</taxon>
        <taxon>Bacillota</taxon>
        <taxon>Bacilli</taxon>
        <taxon>Bacillales</taxon>
        <taxon>Caryophanaceae</taxon>
        <taxon>Sporosarcina</taxon>
    </lineage>
</organism>
<keyword evidence="1" id="KW-1133">Transmembrane helix</keyword>